<sequence length="68" mass="7716">MDVTLHSAIASTNIENWTKRDPFIRPSFKPEDSAPNTVVVTDHDLDIEYRHVQLLARELVMNGGIKVI</sequence>
<keyword evidence="2" id="KW-1185">Reference proteome</keyword>
<dbReference type="EMBL" id="JAHXZJ010000374">
    <property type="protein sequence ID" value="KAH0561827.1"/>
    <property type="molecule type" value="Genomic_DNA"/>
</dbReference>
<accession>A0AAV7IYD3</accession>
<organism evidence="1 2">
    <name type="scientific">Cotesia glomerata</name>
    <name type="common">Lepidopteran parasitic wasp</name>
    <name type="synonym">Apanteles glomeratus</name>
    <dbReference type="NCBI Taxonomy" id="32391"/>
    <lineage>
        <taxon>Eukaryota</taxon>
        <taxon>Metazoa</taxon>
        <taxon>Ecdysozoa</taxon>
        <taxon>Arthropoda</taxon>
        <taxon>Hexapoda</taxon>
        <taxon>Insecta</taxon>
        <taxon>Pterygota</taxon>
        <taxon>Neoptera</taxon>
        <taxon>Endopterygota</taxon>
        <taxon>Hymenoptera</taxon>
        <taxon>Apocrita</taxon>
        <taxon>Ichneumonoidea</taxon>
        <taxon>Braconidae</taxon>
        <taxon>Microgastrinae</taxon>
        <taxon>Cotesia</taxon>
    </lineage>
</organism>
<proteinExistence type="predicted"/>
<name>A0AAV7IYD3_COTGL</name>
<gene>
    <name evidence="1" type="ORF">KQX54_019734</name>
</gene>
<evidence type="ECO:0000313" key="1">
    <source>
        <dbReference type="EMBL" id="KAH0561827.1"/>
    </source>
</evidence>
<dbReference type="Proteomes" id="UP000826195">
    <property type="component" value="Unassembled WGS sequence"/>
</dbReference>
<reference evidence="1 2" key="1">
    <citation type="journal article" date="2021" name="J. Hered.">
        <title>A chromosome-level genome assembly of the parasitoid wasp, Cotesia glomerata (Hymenoptera: Braconidae).</title>
        <authorList>
            <person name="Pinto B.J."/>
            <person name="Weis J.J."/>
            <person name="Gamble T."/>
            <person name="Ode P.J."/>
            <person name="Paul R."/>
            <person name="Zaspel J.M."/>
        </authorList>
    </citation>
    <scope>NUCLEOTIDE SEQUENCE [LARGE SCALE GENOMIC DNA]</scope>
    <source>
        <strain evidence="1">CgM1</strain>
    </source>
</reference>
<dbReference type="AlphaFoldDB" id="A0AAV7IYD3"/>
<protein>
    <submittedName>
        <fullName evidence="1">Uncharacterized protein</fullName>
    </submittedName>
</protein>
<comment type="caution">
    <text evidence="1">The sequence shown here is derived from an EMBL/GenBank/DDBJ whole genome shotgun (WGS) entry which is preliminary data.</text>
</comment>
<evidence type="ECO:0000313" key="2">
    <source>
        <dbReference type="Proteomes" id="UP000826195"/>
    </source>
</evidence>